<comment type="caution">
    <text evidence="2">The sequence shown here is derived from an EMBL/GenBank/DDBJ whole genome shotgun (WGS) entry which is preliminary data.</text>
</comment>
<dbReference type="PANTHER" id="PTHR36619:SF3">
    <property type="entry name" value="TRANSMEMBRANE PROTEIN"/>
    <property type="match status" value="1"/>
</dbReference>
<keyword evidence="3" id="KW-1185">Reference proteome</keyword>
<evidence type="ECO:0000313" key="3">
    <source>
        <dbReference type="Proteomes" id="UP001359559"/>
    </source>
</evidence>
<reference evidence="2 3" key="1">
    <citation type="submission" date="2024-01" db="EMBL/GenBank/DDBJ databases">
        <title>The genomes of 5 underutilized Papilionoideae crops provide insights into root nodulation and disease resistance.</title>
        <authorList>
            <person name="Yuan L."/>
        </authorList>
    </citation>
    <scope>NUCLEOTIDE SEQUENCE [LARGE SCALE GENOMIC DNA]</scope>
    <source>
        <strain evidence="2">LY-2023</strain>
        <tissue evidence="2">Leaf</tissue>
    </source>
</reference>
<feature type="signal peptide" evidence="1">
    <location>
        <begin position="1"/>
        <end position="26"/>
    </location>
</feature>
<protein>
    <submittedName>
        <fullName evidence="2">Uncharacterized protein</fullName>
    </submittedName>
</protein>
<keyword evidence="1" id="KW-0732">Signal</keyword>
<evidence type="ECO:0000313" key="2">
    <source>
        <dbReference type="EMBL" id="KAK7279619.1"/>
    </source>
</evidence>
<dbReference type="Proteomes" id="UP001359559">
    <property type="component" value="Unassembled WGS sequence"/>
</dbReference>
<evidence type="ECO:0000256" key="1">
    <source>
        <dbReference type="SAM" id="SignalP"/>
    </source>
</evidence>
<dbReference type="EMBL" id="JAYKXN010000006">
    <property type="protein sequence ID" value="KAK7279619.1"/>
    <property type="molecule type" value="Genomic_DNA"/>
</dbReference>
<gene>
    <name evidence="2" type="ORF">RJT34_24674</name>
</gene>
<accession>A0AAN9FQB9</accession>
<feature type="chain" id="PRO_5042974989" evidence="1">
    <location>
        <begin position="27"/>
        <end position="104"/>
    </location>
</feature>
<dbReference type="PANTHER" id="PTHR36619">
    <property type="entry name" value="OS04G0208900 PROTEIN"/>
    <property type="match status" value="1"/>
</dbReference>
<name>A0AAN9FQB9_CLITE</name>
<dbReference type="AlphaFoldDB" id="A0AAN9FQB9"/>
<sequence length="104" mass="11140">MSTIFVTKFLLLLVLLLNPCANNTRGTLVCVDAARPLEHNVPKYINLKPDENNGTIGKRGFQGGNVEACLPKGLRLSSAPSRYINYLPLGSACSNSAKVVINGP</sequence>
<organism evidence="2 3">
    <name type="scientific">Clitoria ternatea</name>
    <name type="common">Butterfly pea</name>
    <dbReference type="NCBI Taxonomy" id="43366"/>
    <lineage>
        <taxon>Eukaryota</taxon>
        <taxon>Viridiplantae</taxon>
        <taxon>Streptophyta</taxon>
        <taxon>Embryophyta</taxon>
        <taxon>Tracheophyta</taxon>
        <taxon>Spermatophyta</taxon>
        <taxon>Magnoliopsida</taxon>
        <taxon>eudicotyledons</taxon>
        <taxon>Gunneridae</taxon>
        <taxon>Pentapetalae</taxon>
        <taxon>rosids</taxon>
        <taxon>fabids</taxon>
        <taxon>Fabales</taxon>
        <taxon>Fabaceae</taxon>
        <taxon>Papilionoideae</taxon>
        <taxon>50 kb inversion clade</taxon>
        <taxon>NPAAA clade</taxon>
        <taxon>indigoferoid/millettioid clade</taxon>
        <taxon>Phaseoleae</taxon>
        <taxon>Clitoria</taxon>
    </lineage>
</organism>
<proteinExistence type="predicted"/>